<dbReference type="PROSITE" id="PS50914">
    <property type="entry name" value="BON"/>
    <property type="match status" value="1"/>
</dbReference>
<protein>
    <recommendedName>
        <fullName evidence="2">BON domain-containing protein</fullName>
    </recommendedName>
</protein>
<dbReference type="InterPro" id="IPR051686">
    <property type="entry name" value="Lipoprotein_DolP"/>
</dbReference>
<feature type="domain" description="BON" evidence="2">
    <location>
        <begin position="52"/>
        <end position="118"/>
    </location>
</feature>
<dbReference type="AlphaFoldDB" id="A0A432Y133"/>
<dbReference type="Gene3D" id="3.30.1340.30">
    <property type="match status" value="1"/>
</dbReference>
<feature type="chain" id="PRO_5019434012" description="BON domain-containing protein" evidence="1">
    <location>
        <begin position="30"/>
        <end position="119"/>
    </location>
</feature>
<organism evidence="3 4">
    <name type="scientific">Pseudidiomarina halophila</name>
    <dbReference type="NCBI Taxonomy" id="1449799"/>
    <lineage>
        <taxon>Bacteria</taxon>
        <taxon>Pseudomonadati</taxon>
        <taxon>Pseudomonadota</taxon>
        <taxon>Gammaproteobacteria</taxon>
        <taxon>Alteromonadales</taxon>
        <taxon>Idiomarinaceae</taxon>
        <taxon>Pseudidiomarina</taxon>
    </lineage>
</organism>
<evidence type="ECO:0000313" key="3">
    <source>
        <dbReference type="EMBL" id="RUO54644.1"/>
    </source>
</evidence>
<gene>
    <name evidence="3" type="ORF">CWI69_04330</name>
</gene>
<dbReference type="PANTHER" id="PTHR34606">
    <property type="entry name" value="BON DOMAIN-CONTAINING PROTEIN"/>
    <property type="match status" value="1"/>
</dbReference>
<dbReference type="Pfam" id="PF04972">
    <property type="entry name" value="BON"/>
    <property type="match status" value="1"/>
</dbReference>
<keyword evidence="1" id="KW-0732">Signal</keyword>
<sequence length="119" mass="12572">MRRNLMKIKHVFTTLASIMALTFGTFAMATTQVTPAGQATEVATQDGGDHVSDAAITAKVQSALMAHASGAQVTVETKGGVVILSGVVPTHDDYIEFGRIARDTEGVVGVENQLEVREE</sequence>
<dbReference type="EMBL" id="PIPW01000001">
    <property type="protein sequence ID" value="RUO54644.1"/>
    <property type="molecule type" value="Genomic_DNA"/>
</dbReference>
<evidence type="ECO:0000256" key="1">
    <source>
        <dbReference type="SAM" id="SignalP"/>
    </source>
</evidence>
<proteinExistence type="predicted"/>
<feature type="signal peptide" evidence="1">
    <location>
        <begin position="1"/>
        <end position="29"/>
    </location>
</feature>
<dbReference type="InterPro" id="IPR007055">
    <property type="entry name" value="BON_dom"/>
</dbReference>
<comment type="caution">
    <text evidence="3">The sequence shown here is derived from an EMBL/GenBank/DDBJ whole genome shotgun (WGS) entry which is preliminary data.</text>
</comment>
<dbReference type="Proteomes" id="UP000287198">
    <property type="component" value="Unassembled WGS sequence"/>
</dbReference>
<dbReference type="PANTHER" id="PTHR34606:SF15">
    <property type="entry name" value="BON DOMAIN-CONTAINING PROTEIN"/>
    <property type="match status" value="1"/>
</dbReference>
<accession>A0A432Y133</accession>
<name>A0A432Y133_9GAMM</name>
<evidence type="ECO:0000313" key="4">
    <source>
        <dbReference type="Proteomes" id="UP000287198"/>
    </source>
</evidence>
<keyword evidence="4" id="KW-1185">Reference proteome</keyword>
<reference evidence="4" key="1">
    <citation type="journal article" date="2018" name="Front. Microbiol.">
        <title>Genome-Based Analysis Reveals the Taxonomy and Diversity of the Family Idiomarinaceae.</title>
        <authorList>
            <person name="Liu Y."/>
            <person name="Lai Q."/>
            <person name="Shao Z."/>
        </authorList>
    </citation>
    <scope>NUCLEOTIDE SEQUENCE [LARGE SCALE GENOMIC DNA]</scope>
    <source>
        <strain evidence="4">BH195</strain>
    </source>
</reference>
<evidence type="ECO:0000259" key="2">
    <source>
        <dbReference type="PROSITE" id="PS50914"/>
    </source>
</evidence>